<evidence type="ECO:0000313" key="1">
    <source>
        <dbReference type="EMBL" id="GBL45584.1"/>
    </source>
</evidence>
<gene>
    <name evidence="1" type="ORF">SFMTTN_1394</name>
</gene>
<reference evidence="1 2" key="1">
    <citation type="journal article" date="2019" name="Front. Microbiol.">
        <title>Genomes of Neutrophilic Sulfur-Oxidizing Chemolithoautotrophs Representing 9 Proteobacterial Species From 8 Genera.</title>
        <authorList>
            <person name="Watanabe T."/>
            <person name="Kojima H."/>
            <person name="Umezawa K."/>
            <person name="Hori C."/>
            <person name="Takasuka T.E."/>
            <person name="Kato Y."/>
            <person name="Fukui M."/>
        </authorList>
    </citation>
    <scope>NUCLEOTIDE SEQUENCE [LARGE SCALE GENOMIC DNA]</scope>
    <source>
        <strain evidence="1 2">TTN</strain>
    </source>
</reference>
<keyword evidence="2" id="KW-1185">Reference proteome</keyword>
<evidence type="ECO:0000313" key="2">
    <source>
        <dbReference type="Proteomes" id="UP000286806"/>
    </source>
</evidence>
<sequence>MSDNQSHTEVVIVARFFPVLRQLNGLTAGSVGMGWKRFAVYKRK</sequence>
<proteinExistence type="predicted"/>
<protein>
    <submittedName>
        <fullName evidence="1">Alkaline phosphatase like protein</fullName>
    </submittedName>
</protein>
<dbReference type="AlphaFoldDB" id="A0A401JDB7"/>
<dbReference type="RefSeq" id="WP_262982383.1">
    <property type="nucleotide sequence ID" value="NZ_BGOW01000013.1"/>
</dbReference>
<organism evidence="1 2">
    <name type="scientific">Sulfuriferula multivorans</name>
    <dbReference type="NCBI Taxonomy" id="1559896"/>
    <lineage>
        <taxon>Bacteria</taxon>
        <taxon>Pseudomonadati</taxon>
        <taxon>Pseudomonadota</taxon>
        <taxon>Betaproteobacteria</taxon>
        <taxon>Nitrosomonadales</taxon>
        <taxon>Sulfuricellaceae</taxon>
        <taxon>Sulfuriferula</taxon>
    </lineage>
</organism>
<name>A0A401JDB7_9PROT</name>
<accession>A0A401JDB7</accession>
<comment type="caution">
    <text evidence="1">The sequence shown here is derived from an EMBL/GenBank/DDBJ whole genome shotgun (WGS) entry which is preliminary data.</text>
</comment>
<dbReference type="Proteomes" id="UP000286806">
    <property type="component" value="Unassembled WGS sequence"/>
</dbReference>
<dbReference type="EMBL" id="BGOW01000013">
    <property type="protein sequence ID" value="GBL45584.1"/>
    <property type="molecule type" value="Genomic_DNA"/>
</dbReference>